<sequence>MEIPGIITEIAGDSVTVDFNHPLAGRDVVFDVEILEVETA</sequence>
<evidence type="ECO:0000256" key="3">
    <source>
        <dbReference type="ARBA" id="ARBA00013194"/>
    </source>
</evidence>
<accession>A0A0B8P7B7</accession>
<comment type="catalytic activity">
    <reaction evidence="1">
        <text>[protein]-peptidylproline (omega=180) = [protein]-peptidylproline (omega=0)</text>
        <dbReference type="Rhea" id="RHEA:16237"/>
        <dbReference type="Rhea" id="RHEA-COMP:10747"/>
        <dbReference type="Rhea" id="RHEA-COMP:10748"/>
        <dbReference type="ChEBI" id="CHEBI:83833"/>
        <dbReference type="ChEBI" id="CHEBI:83834"/>
        <dbReference type="EC" id="5.2.1.8"/>
    </reaction>
</comment>
<gene>
    <name evidence="7" type="ORF">JCM19232_1927</name>
    <name evidence="8" type="ORF">JCM19241_6021</name>
</gene>
<dbReference type="InterPro" id="IPR048261">
    <property type="entry name" value="SlpA/SlyD-like_ins_sf"/>
</dbReference>
<evidence type="ECO:0000313" key="8">
    <source>
        <dbReference type="EMBL" id="GAM77125.1"/>
    </source>
</evidence>
<evidence type="ECO:0000256" key="5">
    <source>
        <dbReference type="ARBA" id="ARBA00023235"/>
    </source>
</evidence>
<dbReference type="STRING" id="1481914.JCM19241_6021"/>
<dbReference type="PANTHER" id="PTHR47861:SF4">
    <property type="entry name" value="FKBP-TYPE 16 KDA PEPTIDYL-PROLYL CIS-TRANS ISOMERASE"/>
    <property type="match status" value="1"/>
</dbReference>
<evidence type="ECO:0000256" key="4">
    <source>
        <dbReference type="ARBA" id="ARBA00023110"/>
    </source>
</evidence>
<keyword evidence="5 8" id="KW-0413">Isomerase</keyword>
<dbReference type="SUPFAM" id="SSF54534">
    <property type="entry name" value="FKBP-like"/>
    <property type="match status" value="1"/>
</dbReference>
<dbReference type="InterPro" id="IPR046357">
    <property type="entry name" value="PPIase_dom_sf"/>
</dbReference>
<dbReference type="EC" id="5.2.1.8" evidence="3"/>
<dbReference type="Proteomes" id="UP000031670">
    <property type="component" value="Unassembled WGS sequence"/>
</dbReference>
<dbReference type="EMBL" id="BBSA01000006">
    <property type="protein sequence ID" value="GAM62770.1"/>
    <property type="molecule type" value="Genomic_DNA"/>
</dbReference>
<evidence type="ECO:0000256" key="1">
    <source>
        <dbReference type="ARBA" id="ARBA00000971"/>
    </source>
</evidence>
<dbReference type="GO" id="GO:0003755">
    <property type="term" value="F:peptidyl-prolyl cis-trans isomerase activity"/>
    <property type="evidence" value="ECO:0007669"/>
    <property type="project" value="UniProtKB-KW"/>
</dbReference>
<name>A0A0B8QBT8_9VIBR</name>
<comment type="caution">
    <text evidence="8">The sequence shown here is derived from an EMBL/GenBank/DDBJ whole genome shotgun (WGS) entry which is preliminary data.</text>
</comment>
<organism evidence="8 9">
    <name type="scientific">Vibrio ishigakensis</name>
    <dbReference type="NCBI Taxonomy" id="1481914"/>
    <lineage>
        <taxon>Bacteria</taxon>
        <taxon>Pseudomonadati</taxon>
        <taxon>Pseudomonadota</taxon>
        <taxon>Gammaproteobacteria</taxon>
        <taxon>Vibrionales</taxon>
        <taxon>Vibrionaceae</taxon>
        <taxon>Vibrio</taxon>
    </lineage>
</organism>
<proteinExistence type="inferred from homology"/>
<accession>A0A0B8QBT8</accession>
<evidence type="ECO:0000256" key="6">
    <source>
        <dbReference type="ARBA" id="ARBA00029569"/>
    </source>
</evidence>
<reference evidence="9 10" key="3">
    <citation type="submission" date="2015-01" db="EMBL/GenBank/DDBJ databases">
        <authorList>
            <consortium name="NBRP consortium"/>
            <person name="Sawabe T."/>
            <person name="Meirelles P."/>
            <person name="Feng G."/>
            <person name="Sayaka M."/>
            <person name="Hattori M."/>
            <person name="Ohkuma M."/>
        </authorList>
    </citation>
    <scope>NUCLEOTIDE SEQUENCE [LARGE SCALE GENOMIC DNA]</scope>
    <source>
        <strain evidence="9">JCM 19241</strain>
        <strain evidence="7 10">JCM19232</strain>
        <strain evidence="8">JCM19241</strain>
    </source>
</reference>
<comment type="similarity">
    <text evidence="2">Belongs to the FKBP-type PPIase family.</text>
</comment>
<dbReference type="Gene3D" id="3.10.50.40">
    <property type="match status" value="1"/>
</dbReference>
<protein>
    <recommendedName>
        <fullName evidence="3">peptidylprolyl isomerase</fullName>
        <ecNumber evidence="3">5.2.1.8</ecNumber>
    </recommendedName>
    <alternativeName>
        <fullName evidence="6">Rotamase</fullName>
    </alternativeName>
</protein>
<evidence type="ECO:0000256" key="2">
    <source>
        <dbReference type="ARBA" id="ARBA00006577"/>
    </source>
</evidence>
<evidence type="ECO:0000313" key="9">
    <source>
        <dbReference type="Proteomes" id="UP000031666"/>
    </source>
</evidence>
<reference evidence="7 10" key="1">
    <citation type="submission" date="2015-01" db="EMBL/GenBank/DDBJ databases">
        <title>Vibrio sp. C5 JCM 19232 whole genome shotgun sequence.</title>
        <authorList>
            <person name="Sawabe T."/>
            <person name="Meirelles P."/>
            <person name="Feng G."/>
            <person name="Sayaka M."/>
            <person name="Hattori M."/>
            <person name="Ohkuma M."/>
        </authorList>
    </citation>
    <scope>NUCLEOTIDE SEQUENCE [LARGE SCALE GENOMIC DNA]</scope>
    <source>
        <strain evidence="7 10">JCM19232</strain>
    </source>
</reference>
<dbReference type="PANTHER" id="PTHR47861">
    <property type="entry name" value="FKBP-TYPE PEPTIDYL-PROLYL CIS-TRANS ISOMERASE SLYD"/>
    <property type="match status" value="1"/>
</dbReference>
<evidence type="ECO:0000313" key="10">
    <source>
        <dbReference type="Proteomes" id="UP000031670"/>
    </source>
</evidence>
<dbReference type="EMBL" id="BBSC01000007">
    <property type="protein sequence ID" value="GAM77125.1"/>
    <property type="molecule type" value="Genomic_DNA"/>
</dbReference>
<dbReference type="AlphaFoldDB" id="A0A0B8QBT8"/>
<dbReference type="Proteomes" id="UP000031666">
    <property type="component" value="Unassembled WGS sequence"/>
</dbReference>
<evidence type="ECO:0000313" key="7">
    <source>
        <dbReference type="EMBL" id="GAM62770.1"/>
    </source>
</evidence>
<keyword evidence="4" id="KW-0697">Rotamase</keyword>
<dbReference type="Gene3D" id="2.40.10.330">
    <property type="match status" value="1"/>
</dbReference>
<reference evidence="8 9" key="2">
    <citation type="submission" date="2015-01" db="EMBL/GenBank/DDBJ databases">
        <title>Vibrio sp. C94 JCM 19241 whole genome shotgun sequence.</title>
        <authorList>
            <person name="Sawabe T."/>
            <person name="Meirelles P."/>
            <person name="Feng G."/>
            <person name="Sayaka M."/>
            <person name="Hattori M."/>
            <person name="Ohkuma M."/>
        </authorList>
    </citation>
    <scope>NUCLEOTIDE SEQUENCE [LARGE SCALE GENOMIC DNA]</scope>
    <source>
        <strain evidence="9">JCM 19241</strain>
        <strain evidence="8">JCM19241</strain>
    </source>
</reference>